<name>A0A3M4VI65_PSECI</name>
<evidence type="ECO:0000313" key="3">
    <source>
        <dbReference type="Proteomes" id="UP000278332"/>
    </source>
</evidence>
<gene>
    <name evidence="2" type="ORF">ALP84_100289</name>
</gene>
<dbReference type="Proteomes" id="UP000278332">
    <property type="component" value="Unassembled WGS sequence"/>
</dbReference>
<evidence type="ECO:0000313" key="2">
    <source>
        <dbReference type="EMBL" id="RMR51303.1"/>
    </source>
</evidence>
<organism evidence="2 3">
    <name type="scientific">Pseudomonas cichorii</name>
    <dbReference type="NCBI Taxonomy" id="36746"/>
    <lineage>
        <taxon>Bacteria</taxon>
        <taxon>Pseudomonadati</taxon>
        <taxon>Pseudomonadota</taxon>
        <taxon>Gammaproteobacteria</taxon>
        <taxon>Pseudomonadales</taxon>
        <taxon>Pseudomonadaceae</taxon>
        <taxon>Pseudomonas</taxon>
    </lineage>
</organism>
<protein>
    <submittedName>
        <fullName evidence="2">Uncharacterized protein</fullName>
    </submittedName>
</protein>
<reference evidence="2 3" key="1">
    <citation type="submission" date="2018-08" db="EMBL/GenBank/DDBJ databases">
        <title>Recombination of ecologically and evolutionarily significant loci maintains genetic cohesion in the Pseudomonas syringae species complex.</title>
        <authorList>
            <person name="Dillon M."/>
            <person name="Thakur S."/>
            <person name="Almeida R.N.D."/>
            <person name="Weir B.S."/>
            <person name="Guttman D.S."/>
        </authorList>
    </citation>
    <scope>NUCLEOTIDE SEQUENCE [LARGE SCALE GENOMIC DNA]</scope>
    <source>
        <strain evidence="2 3">ICMP 6917</strain>
    </source>
</reference>
<accession>A0A3M4VI65</accession>
<dbReference type="EMBL" id="RBRY01000162">
    <property type="protein sequence ID" value="RMR51303.1"/>
    <property type="molecule type" value="Genomic_DNA"/>
</dbReference>
<proteinExistence type="predicted"/>
<dbReference type="AlphaFoldDB" id="A0A3M4VI65"/>
<evidence type="ECO:0000256" key="1">
    <source>
        <dbReference type="SAM" id="MobiDB-lite"/>
    </source>
</evidence>
<feature type="region of interest" description="Disordered" evidence="1">
    <location>
        <begin position="77"/>
        <end position="97"/>
    </location>
</feature>
<comment type="caution">
    <text evidence="2">The sequence shown here is derived from an EMBL/GenBank/DDBJ whole genome shotgun (WGS) entry which is preliminary data.</text>
</comment>
<sequence length="117" mass="12928">MLNGHRSLLKRNACLKPASDGKIVRTDFCSALSPGDILLQRNTGFFSQFSAMRHIASQRRSLSAFANEFAPTWGAIGRRSAREAAQPRSAGTEDSSKGLLLRRWLRSSRGVAPKKLR</sequence>